<sequence length="149" mass="16469">MESSLDQRATRPSAHQTIHFIQSFISPKTRGVDSCQAGESPEDPEPQHDHRATQSPTGYWSTACLGNPLCNPAHRVRAYLGGAQILVVANLRLDLHTQSTCWFATGRVYRTLPSNLFLPTRLAWLSSLCALCCSEARVMSLLDDNKLTS</sequence>
<feature type="region of interest" description="Disordered" evidence="1">
    <location>
        <begin position="29"/>
        <end position="56"/>
    </location>
</feature>
<organism evidence="2 3">
    <name type="scientific">Coniella lustricola</name>
    <dbReference type="NCBI Taxonomy" id="2025994"/>
    <lineage>
        <taxon>Eukaryota</taxon>
        <taxon>Fungi</taxon>
        <taxon>Dikarya</taxon>
        <taxon>Ascomycota</taxon>
        <taxon>Pezizomycotina</taxon>
        <taxon>Sordariomycetes</taxon>
        <taxon>Sordariomycetidae</taxon>
        <taxon>Diaporthales</taxon>
        <taxon>Schizoparmaceae</taxon>
        <taxon>Coniella</taxon>
    </lineage>
</organism>
<dbReference type="Proteomes" id="UP000241462">
    <property type="component" value="Unassembled WGS sequence"/>
</dbReference>
<keyword evidence="3" id="KW-1185">Reference proteome</keyword>
<accession>A0A2T3AEX7</accession>
<evidence type="ECO:0000313" key="2">
    <source>
        <dbReference type="EMBL" id="PSR94323.1"/>
    </source>
</evidence>
<name>A0A2T3AEX7_9PEZI</name>
<protein>
    <submittedName>
        <fullName evidence="2">Uncharacterized protein</fullName>
    </submittedName>
</protein>
<dbReference type="AlphaFoldDB" id="A0A2T3AEX7"/>
<reference evidence="2 3" key="1">
    <citation type="journal article" date="2018" name="Mycol. Prog.">
        <title>Coniella lustricola, a new species from submerged detritus.</title>
        <authorList>
            <person name="Raudabaugh D.B."/>
            <person name="Iturriaga T."/>
            <person name="Carver A."/>
            <person name="Mondo S."/>
            <person name="Pangilinan J."/>
            <person name="Lipzen A."/>
            <person name="He G."/>
            <person name="Amirebrahimi M."/>
            <person name="Grigoriev I.V."/>
            <person name="Miller A.N."/>
        </authorList>
    </citation>
    <scope>NUCLEOTIDE SEQUENCE [LARGE SCALE GENOMIC DNA]</scope>
    <source>
        <strain evidence="2 3">B22-T-1</strain>
    </source>
</reference>
<evidence type="ECO:0000313" key="3">
    <source>
        <dbReference type="Proteomes" id="UP000241462"/>
    </source>
</evidence>
<dbReference type="EMBL" id="KZ678399">
    <property type="protein sequence ID" value="PSR94323.1"/>
    <property type="molecule type" value="Genomic_DNA"/>
</dbReference>
<evidence type="ECO:0000256" key="1">
    <source>
        <dbReference type="SAM" id="MobiDB-lite"/>
    </source>
</evidence>
<proteinExistence type="predicted"/>
<gene>
    <name evidence="2" type="ORF">BD289DRAFT_427673</name>
</gene>
<dbReference type="InParanoid" id="A0A2T3AEX7"/>